<dbReference type="GO" id="GO:0003700">
    <property type="term" value="F:DNA-binding transcription factor activity"/>
    <property type="evidence" value="ECO:0007669"/>
    <property type="project" value="TreeGrafter"/>
</dbReference>
<dbReference type="SUPFAM" id="SSF53822">
    <property type="entry name" value="Periplasmic binding protein-like I"/>
    <property type="match status" value="1"/>
</dbReference>
<dbReference type="PROSITE" id="PS50932">
    <property type="entry name" value="HTH_LACI_2"/>
    <property type="match status" value="1"/>
</dbReference>
<dbReference type="GO" id="GO:0000976">
    <property type="term" value="F:transcription cis-regulatory region binding"/>
    <property type="evidence" value="ECO:0007669"/>
    <property type="project" value="TreeGrafter"/>
</dbReference>
<dbReference type="Gene3D" id="3.40.50.2300">
    <property type="match status" value="2"/>
</dbReference>
<comment type="caution">
    <text evidence="4">The sequence shown here is derived from an EMBL/GenBank/DDBJ whole genome shotgun (WGS) entry which is preliminary data.</text>
</comment>
<evidence type="ECO:0000313" key="5">
    <source>
        <dbReference type="Proteomes" id="UP000321736"/>
    </source>
</evidence>
<evidence type="ECO:0000256" key="1">
    <source>
        <dbReference type="ARBA" id="ARBA00023015"/>
    </source>
</evidence>
<keyword evidence="3" id="KW-0804">Transcription</keyword>
<proteinExistence type="predicted"/>
<keyword evidence="5" id="KW-1185">Reference proteome</keyword>
<dbReference type="CDD" id="cd01544">
    <property type="entry name" value="PBP1_GalR"/>
    <property type="match status" value="1"/>
</dbReference>
<gene>
    <name evidence="4" type="primary">galR</name>
    <name evidence="4" type="ORF">SPI02_11300</name>
</gene>
<dbReference type="PANTHER" id="PTHR30146:SF149">
    <property type="entry name" value="HTH-TYPE TRANSCRIPTIONAL REGULATOR EBGR"/>
    <property type="match status" value="1"/>
</dbReference>
<dbReference type="InterPro" id="IPR000843">
    <property type="entry name" value="HTH_LacI"/>
</dbReference>
<reference evidence="4 5" key="1">
    <citation type="submission" date="2019-07" db="EMBL/GenBank/DDBJ databases">
        <title>Whole genome shotgun sequence of Staphylococcus piscifermentans NBRC 109625.</title>
        <authorList>
            <person name="Hosoyama A."/>
            <person name="Uohara A."/>
            <person name="Ohji S."/>
            <person name="Ichikawa N."/>
        </authorList>
    </citation>
    <scope>NUCLEOTIDE SEQUENCE [LARGE SCALE GENOMIC DNA]</scope>
    <source>
        <strain evidence="4 5">NBRC 109625</strain>
    </source>
</reference>
<dbReference type="InterPro" id="IPR010982">
    <property type="entry name" value="Lambda_DNA-bd_dom_sf"/>
</dbReference>
<keyword evidence="1" id="KW-0805">Transcription regulation</keyword>
<sequence>MASIRAIAKAAGVSPGTVSRVLNEDPTLSVSDTTRARILKTAEEMSYQKTARLNRQVQIITYASRRREMADPFHRELRLAIETEINRLNLTLKKTIRVEPGMKKQEWSEVKKAGALLVIGHFSQAALKEIYQYNPNIVVINNPETPDYMDAVYSDLQKTTLQLLDRIRQTHPKAHIAYLGGMREETSLTGETSYESDARYQAYMQWCEDHNETPDSHLIGWTREDGEQEIESITQLPDIVLAGNDMVAIGVIQGLQKLGKQVPDEVSVIGFNDLEVNQYVTPSLTSVQIDIEQFGKSAVAMAEDRIKKARANALHTLVQTRLIVRQSYSEKE</sequence>
<dbReference type="CDD" id="cd01392">
    <property type="entry name" value="HTH_LacI"/>
    <property type="match status" value="1"/>
</dbReference>
<accession>A0A239TT93</accession>
<name>A0A239TT93_9STAP</name>
<organism evidence="4 5">
    <name type="scientific">Staphylococcus piscifermentans</name>
    <dbReference type="NCBI Taxonomy" id="70258"/>
    <lineage>
        <taxon>Bacteria</taxon>
        <taxon>Bacillati</taxon>
        <taxon>Bacillota</taxon>
        <taxon>Bacilli</taxon>
        <taxon>Bacillales</taxon>
        <taxon>Staphylococcaceae</taxon>
        <taxon>Staphylococcus</taxon>
    </lineage>
</organism>
<dbReference type="InterPro" id="IPR028082">
    <property type="entry name" value="Peripla_BP_I"/>
</dbReference>
<dbReference type="AlphaFoldDB" id="A0A239TT93"/>
<dbReference type="SUPFAM" id="SSF47413">
    <property type="entry name" value="lambda repressor-like DNA-binding domains"/>
    <property type="match status" value="1"/>
</dbReference>
<dbReference type="EMBL" id="BKAR01000012">
    <property type="protein sequence ID" value="GEP84545.1"/>
    <property type="molecule type" value="Genomic_DNA"/>
</dbReference>
<dbReference type="OrthoDB" id="43195at2"/>
<protein>
    <submittedName>
        <fullName evidence="4">LacI family transcriptional regulator</fullName>
    </submittedName>
</protein>
<dbReference type="InterPro" id="IPR046335">
    <property type="entry name" value="LacI/GalR-like_sensor"/>
</dbReference>
<dbReference type="RefSeq" id="WP_095103950.1">
    <property type="nucleotide sequence ID" value="NZ_BKAR01000012.1"/>
</dbReference>
<keyword evidence="2" id="KW-0238">DNA-binding</keyword>
<evidence type="ECO:0000313" key="4">
    <source>
        <dbReference type="EMBL" id="GEP84545.1"/>
    </source>
</evidence>
<evidence type="ECO:0000256" key="2">
    <source>
        <dbReference type="ARBA" id="ARBA00023125"/>
    </source>
</evidence>
<dbReference type="Pfam" id="PF13377">
    <property type="entry name" value="Peripla_BP_3"/>
    <property type="match status" value="1"/>
</dbReference>
<dbReference type="SMART" id="SM00354">
    <property type="entry name" value="HTH_LACI"/>
    <property type="match status" value="1"/>
</dbReference>
<dbReference type="Proteomes" id="UP000321736">
    <property type="component" value="Unassembled WGS sequence"/>
</dbReference>
<dbReference type="Gene3D" id="1.10.260.40">
    <property type="entry name" value="lambda repressor-like DNA-binding domains"/>
    <property type="match status" value="1"/>
</dbReference>
<dbReference type="PANTHER" id="PTHR30146">
    <property type="entry name" value="LACI-RELATED TRANSCRIPTIONAL REPRESSOR"/>
    <property type="match status" value="1"/>
</dbReference>
<evidence type="ECO:0000256" key="3">
    <source>
        <dbReference type="ARBA" id="ARBA00023163"/>
    </source>
</evidence>
<dbReference type="Pfam" id="PF00356">
    <property type="entry name" value="LacI"/>
    <property type="match status" value="1"/>
</dbReference>